<feature type="domain" description="DUF4174" evidence="3">
    <location>
        <begin position="31"/>
        <end position="146"/>
    </location>
</feature>
<proteinExistence type="predicted"/>
<dbReference type="KEGG" id="marz:MARA_39310"/>
<name>A0A7I7S170_9MYCO</name>
<feature type="signal peptide" evidence="2">
    <location>
        <begin position="1"/>
        <end position="28"/>
    </location>
</feature>
<accession>A0A7I7S170</accession>
<reference evidence="4 5" key="1">
    <citation type="journal article" date="2019" name="Emerg. Microbes Infect.">
        <title>Comprehensive subspecies identification of 175 nontuberculous mycobacteria species based on 7547 genomic profiles.</title>
        <authorList>
            <person name="Matsumoto Y."/>
            <person name="Kinjo T."/>
            <person name="Motooka D."/>
            <person name="Nabeya D."/>
            <person name="Jung N."/>
            <person name="Uechi K."/>
            <person name="Horii T."/>
            <person name="Iida T."/>
            <person name="Fujita J."/>
            <person name="Nakamura S."/>
        </authorList>
    </citation>
    <scope>NUCLEOTIDE SEQUENCE [LARGE SCALE GENOMIC DNA]</scope>
    <source>
        <strain evidence="4 5">JCM 18538</strain>
    </source>
</reference>
<organism evidence="4 5">
    <name type="scientific">Mycolicibacterium arabiense</name>
    <dbReference type="NCBI Taxonomy" id="1286181"/>
    <lineage>
        <taxon>Bacteria</taxon>
        <taxon>Bacillati</taxon>
        <taxon>Actinomycetota</taxon>
        <taxon>Actinomycetes</taxon>
        <taxon>Mycobacteriales</taxon>
        <taxon>Mycobacteriaceae</taxon>
        <taxon>Mycolicibacterium</taxon>
    </lineage>
</organism>
<sequence>MNRRIISSALTLVVLATITALGSPSAAAAELSDYRWTHRPMLLFAPTDRDPQLVETLSRIDASRCALLERDVVIGIVLTEGQSTLAGQPVNAVEAQSLSERYGIGENAFTALLIGKDGGEKLRVDEVPDLSTIYAVIDGMPMRRGEMRAGSSPC</sequence>
<keyword evidence="5" id="KW-1185">Reference proteome</keyword>
<gene>
    <name evidence="4" type="ORF">MARA_39310</name>
</gene>
<dbReference type="Proteomes" id="UP000467428">
    <property type="component" value="Chromosome"/>
</dbReference>
<protein>
    <recommendedName>
        <fullName evidence="3">DUF4174 domain-containing protein</fullName>
    </recommendedName>
</protein>
<evidence type="ECO:0000313" key="5">
    <source>
        <dbReference type="Proteomes" id="UP000467428"/>
    </source>
</evidence>
<keyword evidence="1 2" id="KW-0732">Signal</keyword>
<feature type="chain" id="PRO_5038930739" description="DUF4174 domain-containing protein" evidence="2">
    <location>
        <begin position="29"/>
        <end position="154"/>
    </location>
</feature>
<evidence type="ECO:0000259" key="3">
    <source>
        <dbReference type="Pfam" id="PF13778"/>
    </source>
</evidence>
<evidence type="ECO:0000256" key="2">
    <source>
        <dbReference type="SAM" id="SignalP"/>
    </source>
</evidence>
<dbReference type="EMBL" id="AP022593">
    <property type="protein sequence ID" value="BBY50463.1"/>
    <property type="molecule type" value="Genomic_DNA"/>
</dbReference>
<geneLocation type="plasmid" evidence="5">
    <name>pjcm18538 dna</name>
</geneLocation>
<evidence type="ECO:0000256" key="1">
    <source>
        <dbReference type="ARBA" id="ARBA00022729"/>
    </source>
</evidence>
<dbReference type="AlphaFoldDB" id="A0A7I7S170"/>
<evidence type="ECO:0000313" key="4">
    <source>
        <dbReference type="EMBL" id="BBY50463.1"/>
    </source>
</evidence>
<dbReference type="InterPro" id="IPR025232">
    <property type="entry name" value="DUF4174"/>
</dbReference>
<dbReference type="Pfam" id="PF13778">
    <property type="entry name" value="DUF4174"/>
    <property type="match status" value="1"/>
</dbReference>